<reference evidence="7" key="2">
    <citation type="submission" date="2020-09" db="EMBL/GenBank/DDBJ databases">
        <authorList>
            <person name="Sun Q."/>
            <person name="Ohkuma M."/>
        </authorList>
    </citation>
    <scope>NUCLEOTIDE SEQUENCE</scope>
    <source>
        <strain evidence="7">JCM 3302</strain>
    </source>
</reference>
<dbReference type="PANTHER" id="PTHR47359">
    <property type="entry name" value="PEPTIDOGLYCAN DL-ENDOPEPTIDASE CWLO"/>
    <property type="match status" value="1"/>
</dbReference>
<name>A0A919A0M6_9ACTN</name>
<evidence type="ECO:0000259" key="6">
    <source>
        <dbReference type="PROSITE" id="PS51935"/>
    </source>
</evidence>
<feature type="domain" description="NlpC/P60" evidence="6">
    <location>
        <begin position="246"/>
        <end position="371"/>
    </location>
</feature>
<dbReference type="InterPro" id="IPR000064">
    <property type="entry name" value="NLP_P60_dom"/>
</dbReference>
<dbReference type="InterPro" id="IPR051794">
    <property type="entry name" value="PG_Endopeptidase_C40"/>
</dbReference>
<reference evidence="7" key="1">
    <citation type="journal article" date="2014" name="Int. J. Syst. Evol. Microbiol.">
        <title>Complete genome sequence of Corynebacterium casei LMG S-19264T (=DSM 44701T), isolated from a smear-ripened cheese.</title>
        <authorList>
            <consortium name="US DOE Joint Genome Institute (JGI-PGF)"/>
            <person name="Walter F."/>
            <person name="Albersmeier A."/>
            <person name="Kalinowski J."/>
            <person name="Ruckert C."/>
        </authorList>
    </citation>
    <scope>NUCLEOTIDE SEQUENCE</scope>
    <source>
        <strain evidence="7">JCM 3302</strain>
    </source>
</reference>
<evidence type="ECO:0000313" key="8">
    <source>
        <dbReference type="Proteomes" id="UP000641386"/>
    </source>
</evidence>
<accession>A0A919A0M6</accession>
<dbReference type="Gene3D" id="3.90.1720.10">
    <property type="entry name" value="endopeptidase domain like (from Nostoc punctiforme)"/>
    <property type="match status" value="1"/>
</dbReference>
<protein>
    <recommendedName>
        <fullName evidence="6">NlpC/P60 domain-containing protein</fullName>
    </recommendedName>
</protein>
<dbReference type="Proteomes" id="UP000641386">
    <property type="component" value="Unassembled WGS sequence"/>
</dbReference>
<dbReference type="SUPFAM" id="SSF54001">
    <property type="entry name" value="Cysteine proteinases"/>
    <property type="match status" value="1"/>
</dbReference>
<dbReference type="EMBL" id="BNBC01000018">
    <property type="protein sequence ID" value="GHE81252.1"/>
    <property type="molecule type" value="Genomic_DNA"/>
</dbReference>
<evidence type="ECO:0000256" key="5">
    <source>
        <dbReference type="SAM" id="MobiDB-lite"/>
    </source>
</evidence>
<sequence>MQAQPSQPWPYGPAGPLRQPGPSGRPGRQGQPGPSGQPGQTTQTGRPGHRSTAALLTDFQTLYRQAVQAATTYNALASRLKKQRVVVERLDADLGRARSALRGSMGDAGRLARLQYQGSSDFSPYLRLLLARDPQQALEAGQMLGRLSQKQAGTVGRLAASERKASELARAARTAYDAQLILVRKQQRARDEVRKRLLDVEKLLASLSARQLAALTAAEQSGRSGISEAQRELLAAGALVAGRPPSEQGEKAVSYAVGQLGKPYVWGAEGPDAYDCSGLTSRAWEHAGTPIPRTSQAQWAQLKRVPLNDLRPGDLVVYFPGATHVALYLGGGMVVQAPRPGARVKVSPLASNPVLGAVRPDPDGKPLRRYVPPRLPKSALRGSDAGYYAAGPPATSAR</sequence>
<feature type="region of interest" description="Disordered" evidence="5">
    <location>
        <begin position="1"/>
        <end position="49"/>
    </location>
</feature>
<dbReference type="PANTHER" id="PTHR47359:SF3">
    <property type="entry name" value="NLP_P60 DOMAIN-CONTAINING PROTEIN-RELATED"/>
    <property type="match status" value="1"/>
</dbReference>
<dbReference type="AlphaFoldDB" id="A0A919A0M6"/>
<evidence type="ECO:0000256" key="1">
    <source>
        <dbReference type="ARBA" id="ARBA00007074"/>
    </source>
</evidence>
<comment type="caution">
    <text evidence="7">The sequence shown here is derived from an EMBL/GenBank/DDBJ whole genome shotgun (WGS) entry which is preliminary data.</text>
</comment>
<dbReference type="Pfam" id="PF00877">
    <property type="entry name" value="NLPC_P60"/>
    <property type="match status" value="1"/>
</dbReference>
<evidence type="ECO:0000256" key="3">
    <source>
        <dbReference type="ARBA" id="ARBA00022801"/>
    </source>
</evidence>
<keyword evidence="3" id="KW-0378">Hydrolase</keyword>
<dbReference type="GO" id="GO:0006508">
    <property type="term" value="P:proteolysis"/>
    <property type="evidence" value="ECO:0007669"/>
    <property type="project" value="UniProtKB-KW"/>
</dbReference>
<proteinExistence type="inferred from homology"/>
<evidence type="ECO:0000256" key="2">
    <source>
        <dbReference type="ARBA" id="ARBA00022670"/>
    </source>
</evidence>
<evidence type="ECO:0000256" key="4">
    <source>
        <dbReference type="ARBA" id="ARBA00022807"/>
    </source>
</evidence>
<keyword evidence="8" id="KW-1185">Reference proteome</keyword>
<gene>
    <name evidence="7" type="ORF">GCM10014715_40970</name>
</gene>
<dbReference type="GO" id="GO:0008234">
    <property type="term" value="F:cysteine-type peptidase activity"/>
    <property type="evidence" value="ECO:0007669"/>
    <property type="project" value="UniProtKB-KW"/>
</dbReference>
<keyword evidence="2" id="KW-0645">Protease</keyword>
<feature type="compositionally biased region" description="Low complexity" evidence="5">
    <location>
        <begin position="15"/>
        <end position="46"/>
    </location>
</feature>
<feature type="region of interest" description="Disordered" evidence="5">
    <location>
        <begin position="355"/>
        <end position="398"/>
    </location>
</feature>
<dbReference type="InterPro" id="IPR038765">
    <property type="entry name" value="Papain-like_cys_pep_sf"/>
</dbReference>
<evidence type="ECO:0000313" key="7">
    <source>
        <dbReference type="EMBL" id="GHE81252.1"/>
    </source>
</evidence>
<comment type="similarity">
    <text evidence="1">Belongs to the peptidase C40 family.</text>
</comment>
<organism evidence="7 8">
    <name type="scientific">Streptomyces spiralis</name>
    <dbReference type="NCBI Taxonomy" id="66376"/>
    <lineage>
        <taxon>Bacteria</taxon>
        <taxon>Bacillati</taxon>
        <taxon>Actinomycetota</taxon>
        <taxon>Actinomycetes</taxon>
        <taxon>Kitasatosporales</taxon>
        <taxon>Streptomycetaceae</taxon>
        <taxon>Streptomyces</taxon>
    </lineage>
</organism>
<keyword evidence="4" id="KW-0788">Thiol protease</keyword>
<dbReference type="PROSITE" id="PS51935">
    <property type="entry name" value="NLPC_P60"/>
    <property type="match status" value="1"/>
</dbReference>